<dbReference type="SUPFAM" id="SSF52096">
    <property type="entry name" value="ClpP/crotonase"/>
    <property type="match status" value="1"/>
</dbReference>
<protein>
    <submittedName>
        <fullName evidence="2">Enoyl-CoA hydratase-related protein</fullName>
    </submittedName>
</protein>
<dbReference type="EMBL" id="JAUTWS010000005">
    <property type="protein sequence ID" value="MDO9708148.1"/>
    <property type="molecule type" value="Genomic_DNA"/>
</dbReference>
<dbReference type="PANTHER" id="PTHR43459:SF1">
    <property type="entry name" value="EG:BACN32G11.4 PROTEIN"/>
    <property type="match status" value="1"/>
</dbReference>
<evidence type="ECO:0000313" key="2">
    <source>
        <dbReference type="EMBL" id="MDO9708148.1"/>
    </source>
</evidence>
<name>A0ABT9DW76_9PROT</name>
<reference evidence="2 3" key="1">
    <citation type="submission" date="2023-08" db="EMBL/GenBank/DDBJ databases">
        <title>The draft genome sequence of Paracraurococcus sp. LOR1-02.</title>
        <authorList>
            <person name="Kingkaew E."/>
            <person name="Tanasupawat S."/>
        </authorList>
    </citation>
    <scope>NUCLEOTIDE SEQUENCE [LARGE SCALE GENOMIC DNA]</scope>
    <source>
        <strain evidence="2 3">LOR1-02</strain>
    </source>
</reference>
<proteinExistence type="inferred from homology"/>
<dbReference type="Gene3D" id="1.10.12.10">
    <property type="entry name" value="Lyase 2-enoyl-coa Hydratase, Chain A, domain 2"/>
    <property type="match status" value="1"/>
</dbReference>
<sequence length="265" mass="27525">MSEAETPLLVETRPGYRVLTLNRPAKLNAFDAGLHAALGAALEEAAADPACRAVLLAGAGRAFCAGQDLAEPGLTGPEADLEAVLERGWNRLVRRIRSLPKPVVCAVQGMAAGAGASIALACDITLAAEDARFAQAFIKIGLVPDSGATWTLPRLAGPQRARALAMLGDPISGAEAAQYGLVWRAVPAAALAEEAHALCARLARLPAQALAAIKQALEAAEGNTLDAQLGLEARLQKDLGRSRDFAEGVAAFQQKRPARFEGAPE</sequence>
<evidence type="ECO:0000256" key="1">
    <source>
        <dbReference type="ARBA" id="ARBA00005254"/>
    </source>
</evidence>
<comment type="similarity">
    <text evidence="1">Belongs to the enoyl-CoA hydratase/isomerase family.</text>
</comment>
<dbReference type="InterPro" id="IPR029045">
    <property type="entry name" value="ClpP/crotonase-like_dom_sf"/>
</dbReference>
<dbReference type="Proteomes" id="UP001243009">
    <property type="component" value="Unassembled WGS sequence"/>
</dbReference>
<evidence type="ECO:0000313" key="3">
    <source>
        <dbReference type="Proteomes" id="UP001243009"/>
    </source>
</evidence>
<accession>A0ABT9DW76</accession>
<dbReference type="Pfam" id="PF00378">
    <property type="entry name" value="ECH_1"/>
    <property type="match status" value="1"/>
</dbReference>
<dbReference type="InterPro" id="IPR001753">
    <property type="entry name" value="Enoyl-CoA_hydra/iso"/>
</dbReference>
<dbReference type="InterPro" id="IPR014748">
    <property type="entry name" value="Enoyl-CoA_hydra_C"/>
</dbReference>
<dbReference type="RefSeq" id="WP_305103014.1">
    <property type="nucleotide sequence ID" value="NZ_JAUTWS010000005.1"/>
</dbReference>
<dbReference type="CDD" id="cd06558">
    <property type="entry name" value="crotonase-like"/>
    <property type="match status" value="1"/>
</dbReference>
<dbReference type="PANTHER" id="PTHR43459">
    <property type="entry name" value="ENOYL-COA HYDRATASE"/>
    <property type="match status" value="1"/>
</dbReference>
<dbReference type="Gene3D" id="3.90.226.10">
    <property type="entry name" value="2-enoyl-CoA Hydratase, Chain A, domain 1"/>
    <property type="match status" value="1"/>
</dbReference>
<organism evidence="2 3">
    <name type="scientific">Paracraurococcus lichenis</name>
    <dbReference type="NCBI Taxonomy" id="3064888"/>
    <lineage>
        <taxon>Bacteria</taxon>
        <taxon>Pseudomonadati</taxon>
        <taxon>Pseudomonadota</taxon>
        <taxon>Alphaproteobacteria</taxon>
        <taxon>Acetobacterales</taxon>
        <taxon>Roseomonadaceae</taxon>
        <taxon>Paracraurococcus</taxon>
    </lineage>
</organism>
<comment type="caution">
    <text evidence="2">The sequence shown here is derived from an EMBL/GenBank/DDBJ whole genome shotgun (WGS) entry which is preliminary data.</text>
</comment>
<keyword evidence="3" id="KW-1185">Reference proteome</keyword>
<gene>
    <name evidence="2" type="ORF">Q7A36_07335</name>
</gene>